<feature type="domain" description="DYW" evidence="1">
    <location>
        <begin position="57"/>
        <end position="137"/>
    </location>
</feature>
<gene>
    <name evidence="2" type="ORF">OPV22_018480</name>
</gene>
<dbReference type="Pfam" id="PF14432">
    <property type="entry name" value="DYW_deaminase"/>
    <property type="match status" value="1"/>
</dbReference>
<protein>
    <recommendedName>
        <fullName evidence="1">DYW domain-containing protein</fullName>
    </recommendedName>
</protein>
<dbReference type="Proteomes" id="UP001222027">
    <property type="component" value="Unassembled WGS sequence"/>
</dbReference>
<dbReference type="GO" id="GO:0008270">
    <property type="term" value="F:zinc ion binding"/>
    <property type="evidence" value="ECO:0007669"/>
    <property type="project" value="InterPro"/>
</dbReference>
<keyword evidence="3" id="KW-1185">Reference proteome</keyword>
<name>A0AAV8PGA4_ENSVE</name>
<evidence type="ECO:0000313" key="2">
    <source>
        <dbReference type="EMBL" id="KAJ8485995.1"/>
    </source>
</evidence>
<evidence type="ECO:0000313" key="3">
    <source>
        <dbReference type="Proteomes" id="UP001222027"/>
    </source>
</evidence>
<dbReference type="AlphaFoldDB" id="A0AAV8PGA4"/>
<comment type="caution">
    <text evidence="2">The sequence shown here is derived from an EMBL/GenBank/DDBJ whole genome shotgun (WGS) entry which is preliminary data.</text>
</comment>
<organism evidence="2 3">
    <name type="scientific">Ensete ventricosum</name>
    <name type="common">Abyssinian banana</name>
    <name type="synonym">Musa ensete</name>
    <dbReference type="NCBI Taxonomy" id="4639"/>
    <lineage>
        <taxon>Eukaryota</taxon>
        <taxon>Viridiplantae</taxon>
        <taxon>Streptophyta</taxon>
        <taxon>Embryophyta</taxon>
        <taxon>Tracheophyta</taxon>
        <taxon>Spermatophyta</taxon>
        <taxon>Magnoliopsida</taxon>
        <taxon>Liliopsida</taxon>
        <taxon>Zingiberales</taxon>
        <taxon>Musaceae</taxon>
        <taxon>Ensete</taxon>
    </lineage>
</organism>
<accession>A0AAV8PGA4</accession>
<dbReference type="InterPro" id="IPR032867">
    <property type="entry name" value="DYW_dom"/>
</dbReference>
<proteinExistence type="predicted"/>
<sequence>MRQRGLKKDPGCSYVDHKGKVHLFMADDDSHPQAKNIYEMVLRLEAMVKNDSEIYENKRKENLPLTGFHSEKLAIAFGLLNTEAGVEIVVIKNLRVCEDCHQFMKMVSQVVNRKFVVRDASRFHHFEGGACSCKDYW</sequence>
<dbReference type="EMBL" id="JAQQAF010000005">
    <property type="protein sequence ID" value="KAJ8485995.1"/>
    <property type="molecule type" value="Genomic_DNA"/>
</dbReference>
<evidence type="ECO:0000259" key="1">
    <source>
        <dbReference type="Pfam" id="PF14432"/>
    </source>
</evidence>
<reference evidence="2 3" key="1">
    <citation type="submission" date="2022-12" db="EMBL/GenBank/DDBJ databases">
        <title>Chromosome-scale assembly of the Ensete ventricosum genome.</title>
        <authorList>
            <person name="Dussert Y."/>
            <person name="Stocks J."/>
            <person name="Wendawek A."/>
            <person name="Woldeyes F."/>
            <person name="Nichols R.A."/>
            <person name="Borrell J.S."/>
        </authorList>
    </citation>
    <scope>NUCLEOTIDE SEQUENCE [LARGE SCALE GENOMIC DNA]</scope>
    <source>
        <strain evidence="3">cv. Maze</strain>
        <tissue evidence="2">Seeds</tissue>
    </source>
</reference>